<dbReference type="Proteomes" id="UP001150581">
    <property type="component" value="Unassembled WGS sequence"/>
</dbReference>
<comment type="caution">
    <text evidence="1">The sequence shown here is derived from an EMBL/GenBank/DDBJ whole genome shotgun (WGS) entry which is preliminary data.</text>
</comment>
<evidence type="ECO:0000313" key="1">
    <source>
        <dbReference type="EMBL" id="KAJ1902326.1"/>
    </source>
</evidence>
<proteinExistence type="predicted"/>
<gene>
    <name evidence="1" type="ORF">LPJ66_000086</name>
</gene>
<reference evidence="1" key="1">
    <citation type="submission" date="2022-07" db="EMBL/GenBank/DDBJ databases">
        <title>Phylogenomic reconstructions and comparative analyses of Kickxellomycotina fungi.</title>
        <authorList>
            <person name="Reynolds N.K."/>
            <person name="Stajich J.E."/>
            <person name="Barry K."/>
            <person name="Grigoriev I.V."/>
            <person name="Crous P."/>
            <person name="Smith M.E."/>
        </authorList>
    </citation>
    <scope>NUCLEOTIDE SEQUENCE</scope>
    <source>
        <strain evidence="1">Benny 63K</strain>
    </source>
</reference>
<organism evidence="1 2">
    <name type="scientific">Kickxella alabastrina</name>
    <dbReference type="NCBI Taxonomy" id="61397"/>
    <lineage>
        <taxon>Eukaryota</taxon>
        <taxon>Fungi</taxon>
        <taxon>Fungi incertae sedis</taxon>
        <taxon>Zoopagomycota</taxon>
        <taxon>Kickxellomycotina</taxon>
        <taxon>Kickxellomycetes</taxon>
        <taxon>Kickxellales</taxon>
        <taxon>Kickxellaceae</taxon>
        <taxon>Kickxella</taxon>
    </lineage>
</organism>
<dbReference type="EMBL" id="JANBPG010000002">
    <property type="protein sequence ID" value="KAJ1902326.1"/>
    <property type="molecule type" value="Genomic_DNA"/>
</dbReference>
<keyword evidence="2" id="KW-1185">Reference proteome</keyword>
<protein>
    <submittedName>
        <fullName evidence="1">Uncharacterized protein</fullName>
    </submittedName>
</protein>
<evidence type="ECO:0000313" key="2">
    <source>
        <dbReference type="Proteomes" id="UP001150581"/>
    </source>
</evidence>
<name>A0ACC1IWZ6_9FUNG</name>
<sequence length="219" mass="24493">MSNFNIALGGADKTDARTVPFVADCVANTDNLTDLRDEFGVQFERNRQVGHQGLDIGDVEWVHGQKEDLKAQVIELGHALLVVEQAAPYAAPDKKIKWLRRDAEAKKGSLKTLCISRYVIRLSTKTEIMSIQERCTCEQAKLINRKEKMAWHCCLLESRKANLKQEQLMQMEMNSGMRTTQLANRISNLTAALADMAVKYSAARGCVHLLEDAAKTLTS</sequence>
<accession>A0ACC1IWZ6</accession>